<evidence type="ECO:0000256" key="1">
    <source>
        <dbReference type="ARBA" id="ARBA00004651"/>
    </source>
</evidence>
<feature type="transmembrane region" description="Helical" evidence="10">
    <location>
        <begin position="95"/>
        <end position="121"/>
    </location>
</feature>
<feature type="transmembrane region" description="Helical" evidence="10">
    <location>
        <begin position="130"/>
        <end position="152"/>
    </location>
</feature>
<dbReference type="InterPro" id="IPR017871">
    <property type="entry name" value="ABC_transporter-like_CS"/>
</dbReference>
<dbReference type="InterPro" id="IPR051120">
    <property type="entry name" value="ABC_AA/LPS_Transport"/>
</dbReference>
<dbReference type="InterPro" id="IPR027417">
    <property type="entry name" value="P-loop_NTPase"/>
</dbReference>
<evidence type="ECO:0000256" key="2">
    <source>
        <dbReference type="ARBA" id="ARBA00005417"/>
    </source>
</evidence>
<comment type="subcellular location">
    <subcellularLocation>
        <location evidence="1">Cell membrane</location>
        <topology evidence="1">Multi-pass membrane protein</topology>
    </subcellularLocation>
</comment>
<evidence type="ECO:0000256" key="5">
    <source>
        <dbReference type="ARBA" id="ARBA00022692"/>
    </source>
</evidence>
<dbReference type="InterPro" id="IPR043428">
    <property type="entry name" value="LivM-like"/>
</dbReference>
<dbReference type="PROSITE" id="PS00211">
    <property type="entry name" value="ABC_TRANSPORTER_1"/>
    <property type="match status" value="1"/>
</dbReference>
<dbReference type="Proteomes" id="UP001271780">
    <property type="component" value="Unassembled WGS sequence"/>
</dbReference>
<keyword evidence="4" id="KW-1003">Cell membrane</keyword>
<evidence type="ECO:0000256" key="4">
    <source>
        <dbReference type="ARBA" id="ARBA00022475"/>
    </source>
</evidence>
<organism evidence="12 13">
    <name type="scientific">Mesorhizobium dulcispinae</name>
    <dbReference type="NCBI Taxonomy" id="3072316"/>
    <lineage>
        <taxon>Bacteria</taxon>
        <taxon>Pseudomonadati</taxon>
        <taxon>Pseudomonadota</taxon>
        <taxon>Alphaproteobacteria</taxon>
        <taxon>Hyphomicrobiales</taxon>
        <taxon>Phyllobacteriaceae</taxon>
        <taxon>Mesorhizobium</taxon>
    </lineage>
</organism>
<feature type="transmembrane region" description="Helical" evidence="10">
    <location>
        <begin position="68"/>
        <end position="89"/>
    </location>
</feature>
<feature type="transmembrane region" description="Helical" evidence="10">
    <location>
        <begin position="172"/>
        <end position="198"/>
    </location>
</feature>
<evidence type="ECO:0000256" key="7">
    <source>
        <dbReference type="ARBA" id="ARBA00022840"/>
    </source>
</evidence>
<keyword evidence="9 10" id="KW-0472">Membrane</keyword>
<sequence>MPTVVTSDTPSPAQSRVSRLQIWAAFASFLVLAPSLVLGGYSSGLLVQAFIFGTVALITDIVWGYSGVLTFASAAMFGIGAYALGILFVHLSPSLAAVAAALAIAVIAAGLLSAVIGWLAFYSRTKVSDFYVAVVTLGVSVVFEQAVLYGGATTGGSNGLSGFTTFSLNNQSWYVIGGIGLLAFGGTALRIVGSDFGLILRAIRDNEARCRYIGIRTPLIKTVVFSVCNALLAAVGVFYSLYTTVVAPSLVGMTLATNVLIWVILGGRATIIGPALAAILVTVATPQLTTTIPLYWQGLLGLTFVLVVLFLPRGILPAIWDGIKSALSVVGLNTTIMAKANANADTLFETRSPALSSVAGQTVLDVLDVSKRFGSFQALTNVSLTVQRGELLSIVGPNGAGKTSLVKCISDGDERSSGSILIGGKSIEHNAPELITRLGVGRKFQAASIFETLTVGECIKIATWKGEVPSIWNRHSNVVLPRGAAEVAETLGLKHVWDISAKDISHGQRQALELAMVLALEPSVLILDEPTAGLTTHERSIVGDVLMRLLATGQLAIILIEHDFEFVKRISTRIVVLVNGQIVANGTVEEVSNSEIVRDAYLGRSHKENMK</sequence>
<dbReference type="SMART" id="SM00382">
    <property type="entry name" value="AAA"/>
    <property type="match status" value="1"/>
</dbReference>
<dbReference type="RefSeq" id="WP_320318738.1">
    <property type="nucleotide sequence ID" value="NZ_JAVIIX010000026.1"/>
</dbReference>
<comment type="similarity">
    <text evidence="2">Belongs to the ABC transporter superfamily.</text>
</comment>
<keyword evidence="3" id="KW-0813">Transport</keyword>
<dbReference type="GO" id="GO:0005524">
    <property type="term" value="F:ATP binding"/>
    <property type="evidence" value="ECO:0007669"/>
    <property type="project" value="UniProtKB-KW"/>
</dbReference>
<evidence type="ECO:0000259" key="11">
    <source>
        <dbReference type="PROSITE" id="PS50893"/>
    </source>
</evidence>
<dbReference type="InterPro" id="IPR003439">
    <property type="entry name" value="ABC_transporter-like_ATP-bd"/>
</dbReference>
<keyword evidence="13" id="KW-1185">Reference proteome</keyword>
<keyword evidence="7 12" id="KW-0067">ATP-binding</keyword>
<dbReference type="InterPro" id="IPR003593">
    <property type="entry name" value="AAA+_ATPase"/>
</dbReference>
<dbReference type="EMBL" id="JAVIIZ010000027">
    <property type="protein sequence ID" value="MDX8476064.1"/>
    <property type="molecule type" value="Genomic_DNA"/>
</dbReference>
<dbReference type="Pfam" id="PF02653">
    <property type="entry name" value="BPD_transp_2"/>
    <property type="match status" value="1"/>
</dbReference>
<evidence type="ECO:0000256" key="9">
    <source>
        <dbReference type="ARBA" id="ARBA00023136"/>
    </source>
</evidence>
<evidence type="ECO:0000313" key="12">
    <source>
        <dbReference type="EMBL" id="MDX8476064.1"/>
    </source>
</evidence>
<dbReference type="Pfam" id="PF00005">
    <property type="entry name" value="ABC_tran"/>
    <property type="match status" value="1"/>
</dbReference>
<feature type="transmembrane region" description="Helical" evidence="10">
    <location>
        <begin position="294"/>
        <end position="311"/>
    </location>
</feature>
<reference evidence="12 13" key="1">
    <citation type="submission" date="2023-08" db="EMBL/GenBank/DDBJ databases">
        <title>Implementing the SeqCode for naming new Mesorhizobium species isolated from Vachellia karroo root nodules.</title>
        <authorList>
            <person name="Van Lill M."/>
        </authorList>
    </citation>
    <scope>NUCLEOTIDE SEQUENCE [LARGE SCALE GENOMIC DNA]</scope>
    <source>
        <strain evidence="12 13">VK23A</strain>
    </source>
</reference>
<dbReference type="SUPFAM" id="SSF52540">
    <property type="entry name" value="P-loop containing nucleoside triphosphate hydrolases"/>
    <property type="match status" value="1"/>
</dbReference>
<dbReference type="CDD" id="cd06581">
    <property type="entry name" value="TM_PBP1_LivM_like"/>
    <property type="match status" value="1"/>
</dbReference>
<dbReference type="PROSITE" id="PS50893">
    <property type="entry name" value="ABC_TRANSPORTER_2"/>
    <property type="match status" value="1"/>
</dbReference>
<name>A0ABU4XR83_9HYPH</name>
<dbReference type="Gene3D" id="3.40.50.300">
    <property type="entry name" value="P-loop containing nucleotide triphosphate hydrolases"/>
    <property type="match status" value="1"/>
</dbReference>
<dbReference type="PANTHER" id="PTHR45772:SF8">
    <property type="entry name" value="HIGH-AFFINITY BRANCHED-CHAIN AMINO ACID TRANSPORT ATP-BINDING PROTEIN"/>
    <property type="match status" value="1"/>
</dbReference>
<protein>
    <submittedName>
        <fullName evidence="12">ATP-binding cassette domain-containing protein</fullName>
    </submittedName>
</protein>
<evidence type="ECO:0000256" key="8">
    <source>
        <dbReference type="ARBA" id="ARBA00022989"/>
    </source>
</evidence>
<proteinExistence type="inferred from homology"/>
<feature type="transmembrane region" description="Helical" evidence="10">
    <location>
        <begin position="219"/>
        <end position="239"/>
    </location>
</feature>
<keyword evidence="5 10" id="KW-0812">Transmembrane</keyword>
<gene>
    <name evidence="12" type="ORF">RFM27_28700</name>
</gene>
<evidence type="ECO:0000313" key="13">
    <source>
        <dbReference type="Proteomes" id="UP001271780"/>
    </source>
</evidence>
<evidence type="ECO:0000256" key="3">
    <source>
        <dbReference type="ARBA" id="ARBA00022448"/>
    </source>
</evidence>
<evidence type="ECO:0000256" key="10">
    <source>
        <dbReference type="SAM" id="Phobius"/>
    </source>
</evidence>
<evidence type="ECO:0000256" key="6">
    <source>
        <dbReference type="ARBA" id="ARBA00022741"/>
    </source>
</evidence>
<feature type="domain" description="ABC transporter" evidence="11">
    <location>
        <begin position="364"/>
        <end position="604"/>
    </location>
</feature>
<accession>A0ABU4XR83</accession>
<feature type="transmembrane region" description="Helical" evidence="10">
    <location>
        <begin position="20"/>
        <end position="39"/>
    </location>
</feature>
<dbReference type="PANTHER" id="PTHR45772">
    <property type="entry name" value="CONSERVED COMPONENT OF ABC TRANSPORTER FOR NATURAL AMINO ACIDS-RELATED"/>
    <property type="match status" value="1"/>
</dbReference>
<keyword evidence="6" id="KW-0547">Nucleotide-binding</keyword>
<comment type="caution">
    <text evidence="12">The sequence shown here is derived from an EMBL/GenBank/DDBJ whole genome shotgun (WGS) entry which is preliminary data.</text>
</comment>
<dbReference type="InterPro" id="IPR001851">
    <property type="entry name" value="ABC_transp_permease"/>
</dbReference>
<keyword evidence="8 10" id="KW-1133">Transmembrane helix</keyword>